<name>A0ABX0A848_9GAMM</name>
<sequence>MHMKRTLQAKHKQDGMTLTSFVVVLAVVGFAAYIGMKLFPMYQEYYSVRSAAKAIAAEPGVGDMDPSKIQSMLFKHLDINYSENVKEENVKFDRIDSGWRMKVNYEVRRPLVGNLDVVGVFDISQDLTRGGGTD</sequence>
<dbReference type="InterPro" id="IPR032314">
    <property type="entry name" value="DUF4845"/>
</dbReference>
<keyword evidence="1" id="KW-0812">Transmembrane</keyword>
<evidence type="ECO:0000256" key="1">
    <source>
        <dbReference type="SAM" id="Phobius"/>
    </source>
</evidence>
<dbReference type="EMBL" id="QOVG01000001">
    <property type="protein sequence ID" value="NDK37699.1"/>
    <property type="molecule type" value="Genomic_DNA"/>
</dbReference>
<reference evidence="2 3" key="1">
    <citation type="submission" date="2018-07" db="EMBL/GenBank/DDBJ databases">
        <title>Whole genome Sequencing of Pseudoxanthomonas gei KCTC 32298 (T).</title>
        <authorList>
            <person name="Kumar S."/>
            <person name="Bansal K."/>
            <person name="Kaur A."/>
            <person name="Patil P."/>
            <person name="Sharma S."/>
            <person name="Patil P.B."/>
        </authorList>
    </citation>
    <scope>NUCLEOTIDE SEQUENCE [LARGE SCALE GENOMIC DNA]</scope>
    <source>
        <strain evidence="2 3">KCTC 32298</strain>
    </source>
</reference>
<accession>A0ABX0A848</accession>
<dbReference type="Pfam" id="PF16137">
    <property type="entry name" value="DUF4845"/>
    <property type="match status" value="1"/>
</dbReference>
<keyword evidence="1" id="KW-1133">Transmembrane helix</keyword>
<organism evidence="2 3">
    <name type="scientific">Pseudoxanthomonas gei</name>
    <dbReference type="NCBI Taxonomy" id="1383030"/>
    <lineage>
        <taxon>Bacteria</taxon>
        <taxon>Pseudomonadati</taxon>
        <taxon>Pseudomonadota</taxon>
        <taxon>Gammaproteobacteria</taxon>
        <taxon>Lysobacterales</taxon>
        <taxon>Lysobacteraceae</taxon>
        <taxon>Pseudoxanthomonas</taxon>
    </lineage>
</organism>
<evidence type="ECO:0000313" key="2">
    <source>
        <dbReference type="EMBL" id="NDK37699.1"/>
    </source>
</evidence>
<evidence type="ECO:0000313" key="3">
    <source>
        <dbReference type="Proteomes" id="UP001429354"/>
    </source>
</evidence>
<dbReference type="Proteomes" id="UP001429354">
    <property type="component" value="Unassembled WGS sequence"/>
</dbReference>
<feature type="transmembrane region" description="Helical" evidence="1">
    <location>
        <begin position="21"/>
        <end position="42"/>
    </location>
</feature>
<protein>
    <submittedName>
        <fullName evidence="2">DUF4845 domain-containing protein</fullName>
    </submittedName>
</protein>
<keyword evidence="1" id="KW-0472">Membrane</keyword>
<proteinExistence type="predicted"/>
<comment type="caution">
    <text evidence="2">The sequence shown here is derived from an EMBL/GenBank/DDBJ whole genome shotgun (WGS) entry which is preliminary data.</text>
</comment>
<keyword evidence="3" id="KW-1185">Reference proteome</keyword>
<gene>
    <name evidence="2" type="ORF">DT603_02415</name>
</gene>